<organism evidence="1 2">
    <name type="scientific">Panagrolaimus sp. ES5</name>
    <dbReference type="NCBI Taxonomy" id="591445"/>
    <lineage>
        <taxon>Eukaryota</taxon>
        <taxon>Metazoa</taxon>
        <taxon>Ecdysozoa</taxon>
        <taxon>Nematoda</taxon>
        <taxon>Chromadorea</taxon>
        <taxon>Rhabditida</taxon>
        <taxon>Tylenchina</taxon>
        <taxon>Panagrolaimomorpha</taxon>
        <taxon>Panagrolaimoidea</taxon>
        <taxon>Panagrolaimidae</taxon>
        <taxon>Panagrolaimus</taxon>
    </lineage>
</organism>
<name>A0AC34GF67_9BILA</name>
<evidence type="ECO:0000313" key="1">
    <source>
        <dbReference type="Proteomes" id="UP000887579"/>
    </source>
</evidence>
<protein>
    <submittedName>
        <fullName evidence="2">Uncharacterized protein</fullName>
    </submittedName>
</protein>
<proteinExistence type="predicted"/>
<sequence length="138" mass="15714">MEVDFPRGGAKPKPHKIVEADSDPKKRKQKDAGKSVPEKRKRQKDDNTENEPKVFDRYVKYDMLIEDVRGIGAVAKIEDDFLTLQTINGIRIKVPAKNISRIYQKTFSQTAATLDDLFKLGQMLAYRVESAKSDKSND</sequence>
<reference evidence="2" key="1">
    <citation type="submission" date="2022-11" db="UniProtKB">
        <authorList>
            <consortium name="WormBaseParasite"/>
        </authorList>
    </citation>
    <scope>IDENTIFICATION</scope>
</reference>
<dbReference type="WBParaSite" id="ES5_v2.g28422.t1">
    <property type="protein sequence ID" value="ES5_v2.g28422.t1"/>
    <property type="gene ID" value="ES5_v2.g28422"/>
</dbReference>
<accession>A0AC34GF67</accession>
<dbReference type="Proteomes" id="UP000887579">
    <property type="component" value="Unplaced"/>
</dbReference>
<evidence type="ECO:0000313" key="2">
    <source>
        <dbReference type="WBParaSite" id="ES5_v2.g28422.t1"/>
    </source>
</evidence>